<feature type="domain" description="Cytochrome c" evidence="6">
    <location>
        <begin position="306"/>
        <end position="464"/>
    </location>
</feature>
<dbReference type="InterPro" id="IPR036909">
    <property type="entry name" value="Cyt_c-like_dom_sf"/>
</dbReference>
<evidence type="ECO:0000256" key="4">
    <source>
        <dbReference type="PROSITE-ProRule" id="PRU00433"/>
    </source>
</evidence>
<dbReference type="AlphaFoldDB" id="A0A932ENL3"/>
<comment type="caution">
    <text evidence="7">The sequence shown here is derived from an EMBL/GenBank/DDBJ whole genome shotgun (WGS) entry which is preliminary data.</text>
</comment>
<keyword evidence="3 4" id="KW-0408">Iron</keyword>
<dbReference type="PANTHER" id="PTHR30600">
    <property type="entry name" value="CYTOCHROME C PEROXIDASE-RELATED"/>
    <property type="match status" value="1"/>
</dbReference>
<evidence type="ECO:0000313" key="7">
    <source>
        <dbReference type="EMBL" id="MBI2677820.1"/>
    </source>
</evidence>
<evidence type="ECO:0000256" key="2">
    <source>
        <dbReference type="ARBA" id="ARBA00022723"/>
    </source>
</evidence>
<dbReference type="InterPro" id="IPR051395">
    <property type="entry name" value="Cytochrome_c_Peroxidase/MauG"/>
</dbReference>
<dbReference type="GO" id="GO:0020037">
    <property type="term" value="F:heme binding"/>
    <property type="evidence" value="ECO:0007669"/>
    <property type="project" value="InterPro"/>
</dbReference>
<dbReference type="EMBL" id="JACPNR010000004">
    <property type="protein sequence ID" value="MBI2677820.1"/>
    <property type="molecule type" value="Genomic_DNA"/>
</dbReference>
<dbReference type="GO" id="GO:0046872">
    <property type="term" value="F:metal ion binding"/>
    <property type="evidence" value="ECO:0007669"/>
    <property type="project" value="UniProtKB-KW"/>
</dbReference>
<evidence type="ECO:0000259" key="6">
    <source>
        <dbReference type="PROSITE" id="PS51007"/>
    </source>
</evidence>
<accession>A0A932ENL3</accession>
<dbReference type="GO" id="GO:0004130">
    <property type="term" value="F:cytochrome-c peroxidase activity"/>
    <property type="evidence" value="ECO:0007669"/>
    <property type="project" value="TreeGrafter"/>
</dbReference>
<evidence type="ECO:0000256" key="3">
    <source>
        <dbReference type="ARBA" id="ARBA00023004"/>
    </source>
</evidence>
<feature type="chain" id="PRO_5037256678" description="Cytochrome c domain-containing protein" evidence="5">
    <location>
        <begin position="30"/>
        <end position="464"/>
    </location>
</feature>
<dbReference type="SUPFAM" id="SSF46626">
    <property type="entry name" value="Cytochrome c"/>
    <property type="match status" value="1"/>
</dbReference>
<keyword evidence="1 4" id="KW-0349">Heme</keyword>
<evidence type="ECO:0000256" key="1">
    <source>
        <dbReference type="ARBA" id="ARBA00022617"/>
    </source>
</evidence>
<proteinExistence type="predicted"/>
<keyword evidence="2 4" id="KW-0479">Metal-binding</keyword>
<name>A0A932ENL3_9BACT</name>
<dbReference type="PANTHER" id="PTHR30600:SF9">
    <property type="entry name" value="BLR7738 PROTEIN"/>
    <property type="match status" value="1"/>
</dbReference>
<dbReference type="Proteomes" id="UP000779809">
    <property type="component" value="Unassembled WGS sequence"/>
</dbReference>
<keyword evidence="5" id="KW-0732">Signal</keyword>
<gene>
    <name evidence="7" type="ORF">HYX28_03470</name>
</gene>
<evidence type="ECO:0000256" key="5">
    <source>
        <dbReference type="SAM" id="SignalP"/>
    </source>
</evidence>
<reference evidence="7" key="1">
    <citation type="submission" date="2020-07" db="EMBL/GenBank/DDBJ databases">
        <title>Huge and variable diversity of episymbiotic CPR bacteria and DPANN archaea in groundwater ecosystems.</title>
        <authorList>
            <person name="He C.Y."/>
            <person name="Keren R."/>
            <person name="Whittaker M."/>
            <person name="Farag I.F."/>
            <person name="Doudna J."/>
            <person name="Cate J.H.D."/>
            <person name="Banfield J.F."/>
        </authorList>
    </citation>
    <scope>NUCLEOTIDE SEQUENCE</scope>
    <source>
        <strain evidence="7">NC_groundwater_580_Pr5_B-0.1um_64_19</strain>
    </source>
</reference>
<protein>
    <recommendedName>
        <fullName evidence="6">Cytochrome c domain-containing protein</fullName>
    </recommendedName>
</protein>
<dbReference type="InterPro" id="IPR009056">
    <property type="entry name" value="Cyt_c-like_dom"/>
</dbReference>
<organism evidence="7 8">
    <name type="scientific">Candidatus Korobacter versatilis</name>
    <dbReference type="NCBI Taxonomy" id="658062"/>
    <lineage>
        <taxon>Bacteria</taxon>
        <taxon>Pseudomonadati</taxon>
        <taxon>Acidobacteriota</taxon>
        <taxon>Terriglobia</taxon>
        <taxon>Terriglobales</taxon>
        <taxon>Candidatus Korobacteraceae</taxon>
        <taxon>Candidatus Korobacter</taxon>
    </lineage>
</organism>
<dbReference type="GO" id="GO:0009055">
    <property type="term" value="F:electron transfer activity"/>
    <property type="evidence" value="ECO:0007669"/>
    <property type="project" value="InterPro"/>
</dbReference>
<feature type="signal peptide" evidence="5">
    <location>
        <begin position="1"/>
        <end position="29"/>
    </location>
</feature>
<sequence>MNMRPSARVLALAALAATSLALFTLNISAKEKVSNPLITQDATGALGTFTTTGSIDINNPFFQELGANGRTCNSCHVSSEGWTITPAGVRARFNATGGADPIFRTNDGSNCPSADVSTVAARQSAYSMLLDRAVIRVSLHTPATAEFTIVNISDPHNCAETTITDPSLYRRPLPSTSVAFLSTVMWDGRENAPGKSIAQDLQQQAIDATMGHAQAATPPTPLQAKAIADFQLAMYTAQETDKLAGDLIQRRATGGASNLSQQEFFLGINDPLGGNPSGKAFDPVVFTTYSAWTGLAGSDATTRARRSIARGQALFNTLPIPITGVGGLNDALGAPVINGTCTTCHDSPNVGNHSVAAPLNIGIADAPALPPLNTTGLPVYTVRCNATGVEVNVTDLGRALVTGRCADIGKFKGPILRGLSARAPYFHNGSAATLGDVVDFYNQRFNLNLTTQQKADLVAFLQTL</sequence>
<dbReference type="PROSITE" id="PS51007">
    <property type="entry name" value="CYTC"/>
    <property type="match status" value="1"/>
</dbReference>
<evidence type="ECO:0000313" key="8">
    <source>
        <dbReference type="Proteomes" id="UP000779809"/>
    </source>
</evidence>
<dbReference type="Gene3D" id="1.10.760.10">
    <property type="entry name" value="Cytochrome c-like domain"/>
    <property type="match status" value="1"/>
</dbReference>